<evidence type="ECO:0000313" key="2">
    <source>
        <dbReference type="Proteomes" id="UP000689195"/>
    </source>
</evidence>
<organism evidence="1 2">
    <name type="scientific">Paramecium pentaurelia</name>
    <dbReference type="NCBI Taxonomy" id="43138"/>
    <lineage>
        <taxon>Eukaryota</taxon>
        <taxon>Sar</taxon>
        <taxon>Alveolata</taxon>
        <taxon>Ciliophora</taxon>
        <taxon>Intramacronucleata</taxon>
        <taxon>Oligohymenophorea</taxon>
        <taxon>Peniculida</taxon>
        <taxon>Parameciidae</taxon>
        <taxon>Paramecium</taxon>
    </lineage>
</organism>
<sequence length="270" mass="31614">MNWSNVSFHLLKYESVRQKENQFEQQQQKTSLNNNSFSIPSKQEQLQEKIRCKSDQCDEFGNYSNKYKIFHDLIVEFPQHKKQRLTQIIVQNLKKNPISFQQNSFRNIVVKSQGPQNNVISTFNKRLKDIKHQEQEVNLDSKTGMDLHNKNVQKIIKQEKFSKVEIDPSIETMHTGIFSCSPGESPRVKAFKKTTNKFILKQTLQKTNIIDKIICESKINQKTTYSPRSIVNHQHKKTNSSGHSAYSEQNKFLRRIIGNSLFLKTLNKQL</sequence>
<name>A0A8S1WHB7_9CILI</name>
<gene>
    <name evidence="1" type="ORF">PPENT_87.1.T0900159</name>
</gene>
<dbReference type="Proteomes" id="UP000689195">
    <property type="component" value="Unassembled WGS sequence"/>
</dbReference>
<keyword evidence="2" id="KW-1185">Reference proteome</keyword>
<dbReference type="AlphaFoldDB" id="A0A8S1WHB7"/>
<dbReference type="OrthoDB" id="293727at2759"/>
<comment type="caution">
    <text evidence="1">The sequence shown here is derived from an EMBL/GenBank/DDBJ whole genome shotgun (WGS) entry which is preliminary data.</text>
</comment>
<accession>A0A8S1WHB7</accession>
<reference evidence="1" key="1">
    <citation type="submission" date="2021-01" db="EMBL/GenBank/DDBJ databases">
        <authorList>
            <consortium name="Genoscope - CEA"/>
            <person name="William W."/>
        </authorList>
    </citation>
    <scope>NUCLEOTIDE SEQUENCE</scope>
</reference>
<dbReference type="EMBL" id="CAJJDO010000090">
    <property type="protein sequence ID" value="CAD8188017.1"/>
    <property type="molecule type" value="Genomic_DNA"/>
</dbReference>
<proteinExistence type="predicted"/>
<evidence type="ECO:0000313" key="1">
    <source>
        <dbReference type="EMBL" id="CAD8188017.1"/>
    </source>
</evidence>
<protein>
    <submittedName>
        <fullName evidence="1">Uncharacterized protein</fullName>
    </submittedName>
</protein>